<dbReference type="GO" id="GO:0009941">
    <property type="term" value="C:chloroplast envelope"/>
    <property type="evidence" value="ECO:0007669"/>
    <property type="project" value="UniProtKB-SubCell"/>
</dbReference>
<feature type="transmembrane region" description="Helical" evidence="7">
    <location>
        <begin position="34"/>
        <end position="56"/>
    </location>
</feature>
<dbReference type="PANTHER" id="PTHR10361">
    <property type="entry name" value="SODIUM-BILE ACID COTRANSPORTER"/>
    <property type="match status" value="1"/>
</dbReference>
<feature type="transmembrane region" description="Helical" evidence="7">
    <location>
        <begin position="192"/>
        <end position="218"/>
    </location>
</feature>
<sequence length="291" mass="32271">MGQYTAFNGRHSLFFHRRGFGTLVNRLIGEDDSIVVVVIMVLLLLLLTAFFLITVIKEQERHTNAGFGSESRISRCNMCDQGKNDNGVALLFRIGGKAEALPDQEQRDVTARSSTEAFKVLIETEEGFSALHFAATILWCQRNSMLLLLVGSYLYHYLWDFLPRFVLMACISGAQLSSYTRYLSKGDVALSILLTSSSTIAYVLFTPLLTGLLIGSVVPVDAIAMSKSILQVVPVPVTLGLILNKLPKTPRVVTLSLSPSLGRLPDRLTPLVQHTHTLEIKKLKCIQFVWT</sequence>
<evidence type="ECO:0000256" key="1">
    <source>
        <dbReference type="ARBA" id="ARBA00004119"/>
    </source>
</evidence>
<dbReference type="InterPro" id="IPR002657">
    <property type="entry name" value="BilAc:Na_symport/Acr3"/>
</dbReference>
<dbReference type="InterPro" id="IPR038770">
    <property type="entry name" value="Na+/solute_symporter_sf"/>
</dbReference>
<dbReference type="EMBL" id="JAMZMK010008607">
    <property type="protein sequence ID" value="KAI7739541.1"/>
    <property type="molecule type" value="Genomic_DNA"/>
</dbReference>
<comment type="subcellular location">
    <subcellularLocation>
        <location evidence="2">Membrane</location>
        <topology evidence="2">Multi-pass membrane protein</topology>
    </subcellularLocation>
    <subcellularLocation>
        <location evidence="1">Plastid</location>
        <location evidence="1">Chloroplast envelope</location>
    </subcellularLocation>
</comment>
<evidence type="ECO:0000256" key="5">
    <source>
        <dbReference type="ARBA" id="ARBA00022989"/>
    </source>
</evidence>
<dbReference type="AlphaFoldDB" id="A0AAD5GGJ1"/>
<evidence type="ECO:0000256" key="6">
    <source>
        <dbReference type="ARBA" id="ARBA00023136"/>
    </source>
</evidence>
<name>A0AAD5GGJ1_AMBAR</name>
<dbReference type="GO" id="GO:0016020">
    <property type="term" value="C:membrane"/>
    <property type="evidence" value="ECO:0007669"/>
    <property type="project" value="UniProtKB-SubCell"/>
</dbReference>
<dbReference type="Proteomes" id="UP001206925">
    <property type="component" value="Unassembled WGS sequence"/>
</dbReference>
<dbReference type="Pfam" id="PF01758">
    <property type="entry name" value="SBF"/>
    <property type="match status" value="1"/>
</dbReference>
<keyword evidence="9" id="KW-1185">Reference proteome</keyword>
<keyword evidence="4 7" id="KW-0812">Transmembrane</keyword>
<accession>A0AAD5GGJ1</accession>
<gene>
    <name evidence="8" type="ORF">M8C21_017352</name>
</gene>
<keyword evidence="5 7" id="KW-1133">Transmembrane helix</keyword>
<proteinExistence type="inferred from homology"/>
<evidence type="ECO:0000313" key="9">
    <source>
        <dbReference type="Proteomes" id="UP001206925"/>
    </source>
</evidence>
<evidence type="ECO:0000256" key="7">
    <source>
        <dbReference type="SAM" id="Phobius"/>
    </source>
</evidence>
<comment type="similarity">
    <text evidence="3">Belongs to the bile acid:sodium symporter (BASS) (TC 2.A.28) family.</text>
</comment>
<evidence type="ECO:0000256" key="4">
    <source>
        <dbReference type="ARBA" id="ARBA00022692"/>
    </source>
</evidence>
<dbReference type="InterPro" id="IPR004710">
    <property type="entry name" value="Bilac:Na_transpt"/>
</dbReference>
<keyword evidence="6 7" id="KW-0472">Membrane</keyword>
<organism evidence="8 9">
    <name type="scientific">Ambrosia artemisiifolia</name>
    <name type="common">Common ragweed</name>
    <dbReference type="NCBI Taxonomy" id="4212"/>
    <lineage>
        <taxon>Eukaryota</taxon>
        <taxon>Viridiplantae</taxon>
        <taxon>Streptophyta</taxon>
        <taxon>Embryophyta</taxon>
        <taxon>Tracheophyta</taxon>
        <taxon>Spermatophyta</taxon>
        <taxon>Magnoliopsida</taxon>
        <taxon>eudicotyledons</taxon>
        <taxon>Gunneridae</taxon>
        <taxon>Pentapetalae</taxon>
        <taxon>asterids</taxon>
        <taxon>campanulids</taxon>
        <taxon>Asterales</taxon>
        <taxon>Asteraceae</taxon>
        <taxon>Asteroideae</taxon>
        <taxon>Heliantheae alliance</taxon>
        <taxon>Heliantheae</taxon>
        <taxon>Ambrosia</taxon>
    </lineage>
</organism>
<protein>
    <submittedName>
        <fullName evidence="8">Uncharacterized protein</fullName>
    </submittedName>
</protein>
<comment type="caution">
    <text evidence="8">The sequence shown here is derived from an EMBL/GenBank/DDBJ whole genome shotgun (WGS) entry which is preliminary data.</text>
</comment>
<dbReference type="PANTHER" id="PTHR10361:SF33">
    <property type="entry name" value="SODIUM_METABOLITE COTRANSPORTER BASS3, CHLOROPLASTIC-RELATED"/>
    <property type="match status" value="1"/>
</dbReference>
<feature type="transmembrane region" description="Helical" evidence="7">
    <location>
        <begin position="161"/>
        <end position="180"/>
    </location>
</feature>
<evidence type="ECO:0000256" key="2">
    <source>
        <dbReference type="ARBA" id="ARBA00004141"/>
    </source>
</evidence>
<evidence type="ECO:0000313" key="8">
    <source>
        <dbReference type="EMBL" id="KAI7739541.1"/>
    </source>
</evidence>
<reference evidence="8" key="1">
    <citation type="submission" date="2022-06" db="EMBL/GenBank/DDBJ databases">
        <title>Uncovering the hologenomic basis of an extraordinary plant invasion.</title>
        <authorList>
            <person name="Bieker V.C."/>
            <person name="Martin M.D."/>
            <person name="Gilbert T."/>
            <person name="Hodgins K."/>
            <person name="Battlay P."/>
            <person name="Petersen B."/>
            <person name="Wilson J."/>
        </authorList>
    </citation>
    <scope>NUCLEOTIDE SEQUENCE</scope>
    <source>
        <strain evidence="8">AA19_3_7</strain>
        <tissue evidence="8">Leaf</tissue>
    </source>
</reference>
<evidence type="ECO:0000256" key="3">
    <source>
        <dbReference type="ARBA" id="ARBA00006528"/>
    </source>
</evidence>
<dbReference type="Gene3D" id="1.20.1530.20">
    <property type="match status" value="1"/>
</dbReference>